<dbReference type="RefSeq" id="XP_067814750.1">
    <property type="nucleotide sequence ID" value="XM_067958317.1"/>
</dbReference>
<sequence length="306" mass="34485">MTISAGMQRGRFCREAHTYVVALYGALKASRDASFQSAEANFPLKWPFQLLITQHGSSVTEERDIYWRLNQKSTALAICHSGPGAWEPEQYIISRCPPGMLFIKLVVRCSRRTEYLKHGPTGCTRWARFGYSQHFKENIFVDVGVKPEAVKIVPEVEDRSFFNLEKVNQVFDLASNAAFELTNDRWEERKAWKVLLTAYFEACTVEEDVALVLLTNGHHSTLVVAYDFVSVIKNFAFEAVGKKLEELPHILVLPPHLMQDALPSLYKAATAFVLPTRGEGWGRPHVEAMAMERPNIATAGVALQNP</sequence>
<dbReference type="KEGG" id="blac:94343988"/>
<dbReference type="PANTHER" id="PTHR46656:SF3">
    <property type="entry name" value="PUTATIVE-RELATED"/>
    <property type="match status" value="1"/>
</dbReference>
<keyword evidence="2" id="KW-1185">Reference proteome</keyword>
<dbReference type="EMBL" id="SHOA02000002">
    <property type="protein sequence ID" value="TDH65251.1"/>
    <property type="molecule type" value="Genomic_DNA"/>
</dbReference>
<reference evidence="1 2" key="1">
    <citation type="journal article" date="2021" name="Genome Biol.">
        <title>AFLAP: assembly-free linkage analysis pipeline using k-mers from genome sequencing data.</title>
        <authorList>
            <person name="Fletcher K."/>
            <person name="Zhang L."/>
            <person name="Gil J."/>
            <person name="Han R."/>
            <person name="Cavanaugh K."/>
            <person name="Michelmore R."/>
        </authorList>
    </citation>
    <scope>NUCLEOTIDE SEQUENCE [LARGE SCALE GENOMIC DNA]</scope>
    <source>
        <strain evidence="1 2">SF5</strain>
    </source>
</reference>
<dbReference type="AlphaFoldDB" id="A0A976IB83"/>
<protein>
    <recommendedName>
        <fullName evidence="3">Glycosyl transferase family 1 domain-containing protein</fullName>
    </recommendedName>
</protein>
<gene>
    <name evidence="1" type="ORF">CCR75_000209</name>
</gene>
<organism evidence="1 2">
    <name type="scientific">Bremia lactucae</name>
    <name type="common">Lettuce downy mildew</name>
    <dbReference type="NCBI Taxonomy" id="4779"/>
    <lineage>
        <taxon>Eukaryota</taxon>
        <taxon>Sar</taxon>
        <taxon>Stramenopiles</taxon>
        <taxon>Oomycota</taxon>
        <taxon>Peronosporomycetes</taxon>
        <taxon>Peronosporales</taxon>
        <taxon>Peronosporaceae</taxon>
        <taxon>Bremia</taxon>
    </lineage>
</organism>
<dbReference type="GeneID" id="94343988"/>
<dbReference type="Proteomes" id="UP000294530">
    <property type="component" value="Unassembled WGS sequence"/>
</dbReference>
<proteinExistence type="predicted"/>
<dbReference type="OrthoDB" id="271910at2759"/>
<dbReference type="Gene3D" id="3.40.50.2000">
    <property type="entry name" value="Glycogen Phosphorylase B"/>
    <property type="match status" value="1"/>
</dbReference>
<accession>A0A976IB83</accession>
<comment type="caution">
    <text evidence="1">The sequence shown here is derived from an EMBL/GenBank/DDBJ whole genome shotgun (WGS) entry which is preliminary data.</text>
</comment>
<evidence type="ECO:0008006" key="3">
    <source>
        <dbReference type="Google" id="ProtNLM"/>
    </source>
</evidence>
<dbReference type="SUPFAM" id="SSF53756">
    <property type="entry name" value="UDP-Glycosyltransferase/glycogen phosphorylase"/>
    <property type="match status" value="1"/>
</dbReference>
<dbReference type="PANTHER" id="PTHR46656">
    <property type="entry name" value="PUTATIVE-RELATED"/>
    <property type="match status" value="1"/>
</dbReference>
<evidence type="ECO:0000313" key="1">
    <source>
        <dbReference type="EMBL" id="TDH65251.1"/>
    </source>
</evidence>
<dbReference type="Pfam" id="PF13692">
    <property type="entry name" value="Glyco_trans_1_4"/>
    <property type="match status" value="1"/>
</dbReference>
<evidence type="ECO:0000313" key="2">
    <source>
        <dbReference type="Proteomes" id="UP000294530"/>
    </source>
</evidence>
<name>A0A976IB83_BRELC</name>